<sequence length="270" mass="29172">MSQDTHLSFPSQTAYDSTQGCVVWQGECANDGAELTAFMQGPVAARLHDTEGSEALYEQLRGLSLTGMGQETLEAVLAAEVPETRDWAAGEALAEAVLEAHHEVELPWNNERDKRNPFASLPGADIVGFQRDGDSHRLALGEVKCSSEAQWPPQVMSGRSGGLGHQIDNLATNLGTIHQLLSWLLPRVKGTEYESAFNAACTRYLNSGRRDLALFGILVRDQEPREADLKVRGGKLASSLTAPTCCCLIALYLPWPITQLPETIGQGGSA</sequence>
<dbReference type="EMBL" id="QPJB01000003">
    <property type="protein sequence ID" value="RCW36473.1"/>
    <property type="molecule type" value="Genomic_DNA"/>
</dbReference>
<dbReference type="AlphaFoldDB" id="A0A368V6P5"/>
<organism evidence="2 3">
    <name type="scientific">Marinobacter nauticus</name>
    <name type="common">Marinobacter hydrocarbonoclasticus</name>
    <name type="synonym">Marinobacter aquaeolei</name>
    <dbReference type="NCBI Taxonomy" id="2743"/>
    <lineage>
        <taxon>Bacteria</taxon>
        <taxon>Pseudomonadati</taxon>
        <taxon>Pseudomonadota</taxon>
        <taxon>Gammaproteobacteria</taxon>
        <taxon>Pseudomonadales</taxon>
        <taxon>Marinobacteraceae</taxon>
        <taxon>Marinobacter</taxon>
    </lineage>
</organism>
<dbReference type="EMBL" id="QNSA01000003">
    <property type="protein sequence ID" value="RBP75664.1"/>
    <property type="molecule type" value="Genomic_DNA"/>
</dbReference>
<comment type="caution">
    <text evidence="2">The sequence shown here is derived from an EMBL/GenBank/DDBJ whole genome shotgun (WGS) entry which is preliminary data.</text>
</comment>
<evidence type="ECO:0000313" key="3">
    <source>
        <dbReference type="Proteomes" id="UP000252795"/>
    </source>
</evidence>
<dbReference type="Proteomes" id="UP000252795">
    <property type="component" value="Unassembled WGS sequence"/>
</dbReference>
<dbReference type="RefSeq" id="WP_113879422.1">
    <property type="nucleotide sequence ID" value="NZ_QNSA01000003.1"/>
</dbReference>
<name>A0A368V6P5_MARNT</name>
<proteinExistence type="predicted"/>
<protein>
    <recommendedName>
        <fullName evidence="5">DUF1837 domain-containing protein</fullName>
    </recommendedName>
</protein>
<keyword evidence="4" id="KW-1185">Reference proteome</keyword>
<gene>
    <name evidence="2" type="ORF">DET51_103266</name>
    <name evidence="1" type="ORF">DET64_103266</name>
</gene>
<dbReference type="Proteomes" id="UP000253065">
    <property type="component" value="Unassembled WGS sequence"/>
</dbReference>
<evidence type="ECO:0000313" key="4">
    <source>
        <dbReference type="Proteomes" id="UP000253065"/>
    </source>
</evidence>
<evidence type="ECO:0000313" key="1">
    <source>
        <dbReference type="EMBL" id="RBP75664.1"/>
    </source>
</evidence>
<evidence type="ECO:0008006" key="5">
    <source>
        <dbReference type="Google" id="ProtNLM"/>
    </source>
</evidence>
<accession>A0A368V6P5</accession>
<evidence type="ECO:0000313" key="2">
    <source>
        <dbReference type="EMBL" id="RCW36473.1"/>
    </source>
</evidence>
<reference evidence="2 3" key="1">
    <citation type="submission" date="2018-07" db="EMBL/GenBank/DDBJ databases">
        <title>Freshwater and sediment microbial communities from various areas in North America, analyzing microbe dynamics in response to fracking.</title>
        <authorList>
            <person name="Lamendella R."/>
        </authorList>
    </citation>
    <scope>NUCLEOTIDE SEQUENCE [LARGE SCALE GENOMIC DNA]</scope>
    <source>
        <strain evidence="2 3">114E</strain>
        <strain evidence="1 4">114E_o</strain>
    </source>
</reference>